<evidence type="ECO:0000256" key="1">
    <source>
        <dbReference type="ARBA" id="ARBA00022723"/>
    </source>
</evidence>
<dbReference type="Pfam" id="PF03107">
    <property type="entry name" value="C1_2"/>
    <property type="match status" value="2"/>
</dbReference>
<dbReference type="Proteomes" id="UP001172457">
    <property type="component" value="Chromosome 5"/>
</dbReference>
<dbReference type="PANTHER" id="PTHR32410:SF161">
    <property type="entry name" value="DC1, ZINC FINGER, RING_FYVE_PHD-TYPE-RELATED"/>
    <property type="match status" value="1"/>
</dbReference>
<protein>
    <recommendedName>
        <fullName evidence="5">Zinc finger PHD-type domain-containing protein</fullName>
    </recommendedName>
</protein>
<evidence type="ECO:0000313" key="7">
    <source>
        <dbReference type="Proteomes" id="UP001172457"/>
    </source>
</evidence>
<dbReference type="SMART" id="SM00249">
    <property type="entry name" value="PHD"/>
    <property type="match status" value="2"/>
</dbReference>
<gene>
    <name evidence="6" type="ORF">OSB04_021119</name>
</gene>
<keyword evidence="2" id="KW-0677">Repeat</keyword>
<feature type="domain" description="Zinc finger PHD-type" evidence="5">
    <location>
        <begin position="176"/>
        <end position="262"/>
    </location>
</feature>
<proteinExistence type="predicted"/>
<evidence type="ECO:0000259" key="5">
    <source>
        <dbReference type="SMART" id="SM00249"/>
    </source>
</evidence>
<dbReference type="GO" id="GO:0008270">
    <property type="term" value="F:zinc ion binding"/>
    <property type="evidence" value="ECO:0007669"/>
    <property type="project" value="UniProtKB-KW"/>
</dbReference>
<dbReference type="EMBL" id="JARYMX010000005">
    <property type="protein sequence ID" value="KAJ9548576.1"/>
    <property type="molecule type" value="Genomic_DNA"/>
</dbReference>
<keyword evidence="3" id="KW-0863">Zinc-finger</keyword>
<feature type="domain" description="Zinc finger PHD-type" evidence="5">
    <location>
        <begin position="314"/>
        <end position="387"/>
    </location>
</feature>
<keyword evidence="4" id="KW-0862">Zinc</keyword>
<dbReference type="InterPro" id="IPR043145">
    <property type="entry name" value="Znf_ZZ_sf"/>
</dbReference>
<accession>A0AA38T4Y7</accession>
<name>A0AA38T4Y7_9ASTR</name>
<dbReference type="InterPro" id="IPR053192">
    <property type="entry name" value="Vacuole_Formation_Reg"/>
</dbReference>
<dbReference type="PANTHER" id="PTHR32410">
    <property type="entry name" value="CYSTEINE/HISTIDINE-RICH C1 DOMAIN FAMILY PROTEIN"/>
    <property type="match status" value="1"/>
</dbReference>
<reference evidence="6" key="1">
    <citation type="submission" date="2023-03" db="EMBL/GenBank/DDBJ databases">
        <title>Chromosome-scale reference genome and RAD-based genetic map of yellow starthistle (Centaurea solstitialis) reveal putative structural variation and QTLs associated with invader traits.</title>
        <authorList>
            <person name="Reatini B."/>
            <person name="Cang F.A."/>
            <person name="Jiang Q."/>
            <person name="Mckibben M.T.W."/>
            <person name="Barker M.S."/>
            <person name="Rieseberg L.H."/>
            <person name="Dlugosch K.M."/>
        </authorList>
    </citation>
    <scope>NUCLEOTIDE SEQUENCE</scope>
    <source>
        <strain evidence="6">CAN-66</strain>
        <tissue evidence="6">Leaf</tissue>
    </source>
</reference>
<dbReference type="InterPro" id="IPR004146">
    <property type="entry name" value="DC1"/>
</dbReference>
<organism evidence="6 7">
    <name type="scientific">Centaurea solstitialis</name>
    <name type="common">yellow star-thistle</name>
    <dbReference type="NCBI Taxonomy" id="347529"/>
    <lineage>
        <taxon>Eukaryota</taxon>
        <taxon>Viridiplantae</taxon>
        <taxon>Streptophyta</taxon>
        <taxon>Embryophyta</taxon>
        <taxon>Tracheophyta</taxon>
        <taxon>Spermatophyta</taxon>
        <taxon>Magnoliopsida</taxon>
        <taxon>eudicotyledons</taxon>
        <taxon>Gunneridae</taxon>
        <taxon>Pentapetalae</taxon>
        <taxon>asterids</taxon>
        <taxon>campanulids</taxon>
        <taxon>Asterales</taxon>
        <taxon>Asteraceae</taxon>
        <taxon>Carduoideae</taxon>
        <taxon>Cardueae</taxon>
        <taxon>Centaureinae</taxon>
        <taxon>Centaurea</taxon>
    </lineage>
</organism>
<evidence type="ECO:0000313" key="6">
    <source>
        <dbReference type="EMBL" id="KAJ9548576.1"/>
    </source>
</evidence>
<evidence type="ECO:0000256" key="2">
    <source>
        <dbReference type="ARBA" id="ARBA00022737"/>
    </source>
</evidence>
<dbReference type="InterPro" id="IPR046349">
    <property type="entry name" value="C1-like_sf"/>
</dbReference>
<dbReference type="SUPFAM" id="SSF57889">
    <property type="entry name" value="Cysteine-rich domain"/>
    <property type="match status" value="3"/>
</dbReference>
<evidence type="ECO:0000256" key="4">
    <source>
        <dbReference type="ARBA" id="ARBA00022833"/>
    </source>
</evidence>
<sequence length="516" mass="59637">MILGGFYNNLNSWAFQPVVQCGLMPKIALQDSHIEMQTVACATVPFLHRKAYFERIDDTIIMTMSYDIEQPAITEFRLQITSMLFLSSANSSTSLMEVFTSVDRISRLQNRLVRLLILILITIKISYSIITMKVFEHEHPLDLIDLEEKYAHDGEESESDDDENNDLAIVESFRCRCHRCDQEITRYHKYYFKCSSDSCDYSVHKFCAELPPTLRHTSHSAHPLILHKRIYEDGYLGWRTVEGDESWTRAGGNYEWSCGICRQDHHERLELGYRCFLCDLNVDINCVMKATEFIIHHPSHPHPLVPATRPVLCVCDACGKEHKGVFYHCTTCTNFFVHSDCVSLPKKLTFKQATNSDFSHSHPLTLTYSFPIEDQEEKSYPRCRICDGSFYNTTTLWIYKCDKCWFYTHLACATSKDLPKTHKNFEDADYPNLLSLPFPYETYTSMPKHISFKENGSQSTKDDRGNLTLTITLTHKSHQHPLTLVDIECSDHITKPSSSSTLITQRKRLNCYVMDV</sequence>
<dbReference type="Gene3D" id="3.30.60.90">
    <property type="match status" value="1"/>
</dbReference>
<keyword evidence="7" id="KW-1185">Reference proteome</keyword>
<dbReference type="InterPro" id="IPR001965">
    <property type="entry name" value="Znf_PHD"/>
</dbReference>
<keyword evidence="1" id="KW-0479">Metal-binding</keyword>
<comment type="caution">
    <text evidence="6">The sequence shown here is derived from an EMBL/GenBank/DDBJ whole genome shotgun (WGS) entry which is preliminary data.</text>
</comment>
<dbReference type="AlphaFoldDB" id="A0AA38T4Y7"/>
<evidence type="ECO:0000256" key="3">
    <source>
        <dbReference type="ARBA" id="ARBA00022771"/>
    </source>
</evidence>